<evidence type="ECO:0000256" key="5">
    <source>
        <dbReference type="RuleBase" id="RU361279"/>
    </source>
</evidence>
<keyword evidence="3 4" id="KW-0067">ATP-binding</keyword>
<reference evidence="6 7" key="1">
    <citation type="submission" date="2010-07" db="EMBL/GenBank/DDBJ databases">
        <title>The draft genome of Paenibacillus curdlanolyticus YK9.</title>
        <authorList>
            <consortium name="US DOE Joint Genome Institute (JGI-PGF)"/>
            <person name="Lucas S."/>
            <person name="Copeland A."/>
            <person name="Lapidus A."/>
            <person name="Cheng J.-F."/>
            <person name="Bruce D."/>
            <person name="Goodwin L."/>
            <person name="Pitluck S."/>
            <person name="Land M.L."/>
            <person name="Hauser L."/>
            <person name="Chang Y.-J."/>
            <person name="Jeffries C."/>
            <person name="Anderson I.J."/>
            <person name="Johnson E."/>
            <person name="Loganathan U."/>
            <person name="Mulhopadhyay B."/>
            <person name="Kyrpides N."/>
            <person name="Woyke T.J."/>
        </authorList>
    </citation>
    <scope>NUCLEOTIDE SEQUENCE [LARGE SCALE GENOMIC DNA]</scope>
    <source>
        <strain evidence="6 7">YK9</strain>
    </source>
</reference>
<feature type="binding site" evidence="4">
    <location>
        <begin position="140"/>
        <end position="148"/>
    </location>
    <ligand>
        <name>ATP</name>
        <dbReference type="ChEBI" id="CHEBI:30616"/>
    </ligand>
</feature>
<evidence type="ECO:0000313" key="6">
    <source>
        <dbReference type="EMBL" id="EFM11879.1"/>
    </source>
</evidence>
<dbReference type="SUPFAM" id="SSF100950">
    <property type="entry name" value="NagB/RpiA/CoA transferase-like"/>
    <property type="match status" value="1"/>
</dbReference>
<dbReference type="PANTHER" id="PTHR23407">
    <property type="entry name" value="ATPASE INHIBITOR/5-FORMYLTETRAHYDROFOLATE CYCLO-LIGASE"/>
    <property type="match status" value="1"/>
</dbReference>
<dbReference type="eggNOG" id="COG0212">
    <property type="taxonomic scope" value="Bacteria"/>
</dbReference>
<keyword evidence="6" id="KW-0436">Ligase</keyword>
<dbReference type="Pfam" id="PF01812">
    <property type="entry name" value="5-FTHF_cyc-lig"/>
    <property type="match status" value="1"/>
</dbReference>
<feature type="binding site" evidence="4">
    <location>
        <begin position="9"/>
        <end position="13"/>
    </location>
    <ligand>
        <name>ATP</name>
        <dbReference type="ChEBI" id="CHEBI:30616"/>
    </ligand>
</feature>
<dbReference type="NCBIfam" id="TIGR02727">
    <property type="entry name" value="MTHFS_bact"/>
    <property type="match status" value="1"/>
</dbReference>
<protein>
    <recommendedName>
        <fullName evidence="5">5-formyltetrahydrofolate cyclo-ligase</fullName>
        <ecNumber evidence="5">6.3.3.2</ecNumber>
    </recommendedName>
</protein>
<dbReference type="AlphaFoldDB" id="E0I763"/>
<organism evidence="6 7">
    <name type="scientific">Paenibacillus curdlanolyticus YK9</name>
    <dbReference type="NCBI Taxonomy" id="717606"/>
    <lineage>
        <taxon>Bacteria</taxon>
        <taxon>Bacillati</taxon>
        <taxon>Bacillota</taxon>
        <taxon>Bacilli</taxon>
        <taxon>Bacillales</taxon>
        <taxon>Paenibacillaceae</taxon>
        <taxon>Paenibacillus</taxon>
    </lineage>
</organism>
<dbReference type="InterPro" id="IPR024185">
    <property type="entry name" value="FTHF_cligase-like_sf"/>
</dbReference>
<dbReference type="InterPro" id="IPR037171">
    <property type="entry name" value="NagB/RpiA_transferase-like"/>
</dbReference>
<keyword evidence="7" id="KW-1185">Reference proteome</keyword>
<dbReference type="STRING" id="717606.PaecuDRAFT_1487"/>
<proteinExistence type="inferred from homology"/>
<name>E0I763_9BACL</name>
<evidence type="ECO:0000256" key="4">
    <source>
        <dbReference type="PIRSR" id="PIRSR006806-1"/>
    </source>
</evidence>
<keyword evidence="2 4" id="KW-0547">Nucleotide-binding</keyword>
<evidence type="ECO:0000256" key="1">
    <source>
        <dbReference type="ARBA" id="ARBA00010638"/>
    </source>
</evidence>
<keyword evidence="5" id="KW-0460">Magnesium</keyword>
<dbReference type="PANTHER" id="PTHR23407:SF1">
    <property type="entry name" value="5-FORMYLTETRAHYDROFOLATE CYCLO-LIGASE"/>
    <property type="match status" value="1"/>
</dbReference>
<accession>E0I763</accession>
<keyword evidence="5" id="KW-0479">Metal-binding</keyword>
<dbReference type="EMBL" id="AEDD01000003">
    <property type="protein sequence ID" value="EFM11879.1"/>
    <property type="molecule type" value="Genomic_DNA"/>
</dbReference>
<dbReference type="GO" id="GO:0005524">
    <property type="term" value="F:ATP binding"/>
    <property type="evidence" value="ECO:0007669"/>
    <property type="project" value="UniProtKB-KW"/>
</dbReference>
<comment type="catalytic activity">
    <reaction evidence="5">
        <text>(6S)-5-formyl-5,6,7,8-tetrahydrofolate + ATP = (6R)-5,10-methenyltetrahydrofolate + ADP + phosphate</text>
        <dbReference type="Rhea" id="RHEA:10488"/>
        <dbReference type="ChEBI" id="CHEBI:30616"/>
        <dbReference type="ChEBI" id="CHEBI:43474"/>
        <dbReference type="ChEBI" id="CHEBI:57455"/>
        <dbReference type="ChEBI" id="CHEBI:57457"/>
        <dbReference type="ChEBI" id="CHEBI:456216"/>
        <dbReference type="EC" id="6.3.3.2"/>
    </reaction>
</comment>
<sequence>MVDERKGQKSELRATMKAKRDALSIASRAEWSSDACARLGQLLESEGVSTVFVYVQLRSELDTSPLIEWCWRSGVATAMPRCEPDGRTMTLYWIREWGDLALGAYGIREPNPEKATPCGNAFIPDAVIVPGLAFDRTGGRLGYGAGFYDRYYDALQAATGIEGGLMPPWLGLAYEEQLVEQVPTDGHDAYMDAIVTEQAIYRSGRRSGTTWSL</sequence>
<evidence type="ECO:0000256" key="2">
    <source>
        <dbReference type="ARBA" id="ARBA00022741"/>
    </source>
</evidence>
<dbReference type="Gene3D" id="3.40.50.10420">
    <property type="entry name" value="NagB/RpiA/CoA transferase-like"/>
    <property type="match status" value="1"/>
</dbReference>
<dbReference type="RefSeq" id="WP_006037498.1">
    <property type="nucleotide sequence ID" value="NZ_AEDD01000003.1"/>
</dbReference>
<dbReference type="GO" id="GO:0035999">
    <property type="term" value="P:tetrahydrofolate interconversion"/>
    <property type="evidence" value="ECO:0007669"/>
    <property type="project" value="TreeGrafter"/>
</dbReference>
<evidence type="ECO:0000256" key="3">
    <source>
        <dbReference type="ARBA" id="ARBA00022840"/>
    </source>
</evidence>
<feature type="binding site" evidence="4">
    <location>
        <position position="60"/>
    </location>
    <ligand>
        <name>substrate</name>
    </ligand>
</feature>
<dbReference type="Proteomes" id="UP000005387">
    <property type="component" value="Unassembled WGS sequence"/>
</dbReference>
<comment type="cofactor">
    <cofactor evidence="5">
        <name>Mg(2+)</name>
        <dbReference type="ChEBI" id="CHEBI:18420"/>
    </cofactor>
</comment>
<dbReference type="InterPro" id="IPR002698">
    <property type="entry name" value="FTHF_cligase"/>
</dbReference>
<dbReference type="GO" id="GO:0046872">
    <property type="term" value="F:metal ion binding"/>
    <property type="evidence" value="ECO:0007669"/>
    <property type="project" value="UniProtKB-KW"/>
</dbReference>
<dbReference type="EC" id="6.3.3.2" evidence="5"/>
<evidence type="ECO:0000313" key="7">
    <source>
        <dbReference type="Proteomes" id="UP000005387"/>
    </source>
</evidence>
<dbReference type="GO" id="GO:0030272">
    <property type="term" value="F:5-formyltetrahydrofolate cyclo-ligase activity"/>
    <property type="evidence" value="ECO:0007669"/>
    <property type="project" value="UniProtKB-EC"/>
</dbReference>
<feature type="binding site" evidence="4">
    <location>
        <position position="55"/>
    </location>
    <ligand>
        <name>substrate</name>
    </ligand>
</feature>
<gene>
    <name evidence="6" type="ORF">PaecuDRAFT_1487</name>
</gene>
<comment type="similarity">
    <text evidence="1 5">Belongs to the 5-formyltetrahydrofolate cyclo-ligase family.</text>
</comment>
<dbReference type="PIRSF" id="PIRSF006806">
    <property type="entry name" value="FTHF_cligase"/>
    <property type="match status" value="1"/>
</dbReference>
<dbReference type="GO" id="GO:0009396">
    <property type="term" value="P:folic acid-containing compound biosynthetic process"/>
    <property type="evidence" value="ECO:0007669"/>
    <property type="project" value="TreeGrafter"/>
</dbReference>